<dbReference type="InterPro" id="IPR049316">
    <property type="entry name" value="GDC-P_C"/>
</dbReference>
<dbReference type="EC" id="1.4.4.2" evidence="8"/>
<evidence type="ECO:0000256" key="3">
    <source>
        <dbReference type="ARBA" id="ARBA00010756"/>
    </source>
</evidence>
<dbReference type="InterPro" id="IPR049315">
    <property type="entry name" value="GDC-P_N"/>
</dbReference>
<dbReference type="GO" id="GO:0019464">
    <property type="term" value="P:glycine decarboxylation via glycine cleavage system"/>
    <property type="evidence" value="ECO:0007669"/>
    <property type="project" value="UniProtKB-UniRule"/>
</dbReference>
<dbReference type="Gene3D" id="3.90.1150.10">
    <property type="entry name" value="Aspartate Aminotransferase, domain 1"/>
    <property type="match status" value="2"/>
</dbReference>
<comment type="function">
    <text evidence="2 8">The glycine cleavage system catalyzes the degradation of glycine. The P protein binds the alpha-amino group of glycine through its pyridoxal phosphate cofactor; CO(2) is released and the remaining methylamine moiety is then transferred to the lipoamide cofactor of the H protein.</text>
</comment>
<dbReference type="RefSeq" id="WP_138096865.1">
    <property type="nucleotide sequence ID" value="NZ_CP040428.1"/>
</dbReference>
<keyword evidence="6 8" id="KW-0560">Oxidoreductase</keyword>
<sequence>MTTSLSRLENRDEFIHRHIGPSEKQISEMLATLGLTTLEQLIDKIVPADLLLENDIQVGDGVQQHLALDELKRIAAGNQYYKSFIGMGYYDTLMPDVIRRNVLENPGWYTAYTPYQPEASQGRLEALLNFQQMTMDLSGLPVASASLLDEATAAAEAMAMAWRISSNKDAHRFFVCRDIHPQVLDVIKTRAETLGFDIVVGDIASDLEAIDMAFFGALLPVTGSSGEVYALGAVIDVLKTHNVVTCVCADPLALVLLKSPGEMGADIVFGSAQRFGVPMGYGGPHAAFFACKEEHKRAMPGRIIGLSRDAAGRPALRMAMQTREQHIRREKANSNICTSQVLLAVIAGMYAVYHGPKGLMRIASRIHRLTDILAIGLRQAGFSILNRQWFDTLTIKVDNKKEVLRRARDCRINIRSDLPDCVGISLDETTTREDILTLWAVLTGQKHGVDLETLDGQVMQVSPGLDEALRRIEPILAHPVFHRYYSETEMMRYLRRLEQKDLALNQAMIPLGSCTMKLNAAAEMIPITWPEFSRLHPFCPIEQAQGYQQLIEQLSRWLLTISGYDAICMQPNSGAQGEYAGLLTIRRYQHSLGQQQRHICLIPASAHGTNPASAHMAGMTVVVVDCDEHGNIDIADLEAKAAQAAESLSCIMVTYPSTHGVYEDGIRRVCQIVHHYGGQVYLDGANLNAQVGISSPGYIGADVSHFNLHKTFSIPHGGGGPGMGPIGVKTHLADFVPGHCVVHAQGRITHQGAVSAAPFGSASILPISWMYIRMMGGAGLKKATQVAILNANYIARKLNDIFPVLYHGVEGYVAHECILDIRPLKARFGVSEMDIAKRLIDYGFHAPTMSFPVSGTLMVEPTESESKEELDRFISAMRAIYAEAQRIAAGDWPETDNPLLNAPHVQEELIEEWKHPYSREEAVFPDKDKARVKYWPAVKRLDDVYGDRHLFCGCLPVEISL</sequence>
<evidence type="ECO:0000256" key="8">
    <source>
        <dbReference type="HAMAP-Rule" id="MF_00711"/>
    </source>
</evidence>
<dbReference type="InterPro" id="IPR015421">
    <property type="entry name" value="PyrdxlP-dep_Trfase_major"/>
</dbReference>
<proteinExistence type="inferred from homology"/>
<dbReference type="OrthoDB" id="9801272at2"/>
<dbReference type="FunFam" id="3.40.640.10:FF:000007">
    <property type="entry name" value="glycine dehydrogenase (Decarboxylating), mitochondrial"/>
    <property type="match status" value="1"/>
</dbReference>
<comment type="cofactor">
    <cofactor evidence="1 8 9">
        <name>pyridoxal 5'-phosphate</name>
        <dbReference type="ChEBI" id="CHEBI:597326"/>
    </cofactor>
</comment>
<dbReference type="FunFam" id="3.90.1150.10:FF:000007">
    <property type="entry name" value="Glycine dehydrogenase (decarboxylating), mitochondrial"/>
    <property type="match status" value="1"/>
</dbReference>
<dbReference type="InterPro" id="IPR003437">
    <property type="entry name" value="GcvP"/>
</dbReference>
<dbReference type="AlphaFoldDB" id="A0A4P8YJD7"/>
<dbReference type="GO" id="GO:0030170">
    <property type="term" value="F:pyridoxal phosphate binding"/>
    <property type="evidence" value="ECO:0007669"/>
    <property type="project" value="TreeGrafter"/>
</dbReference>
<dbReference type="Proteomes" id="UP000302163">
    <property type="component" value="Chromosome"/>
</dbReference>
<dbReference type="InterPro" id="IPR020581">
    <property type="entry name" value="GDC_P"/>
</dbReference>
<dbReference type="FunFam" id="3.40.640.10:FF:000005">
    <property type="entry name" value="Glycine dehydrogenase (decarboxylating), mitochondrial"/>
    <property type="match status" value="1"/>
</dbReference>
<evidence type="ECO:0000256" key="6">
    <source>
        <dbReference type="ARBA" id="ARBA00023002"/>
    </source>
</evidence>
<dbReference type="InterPro" id="IPR015422">
    <property type="entry name" value="PyrdxlP-dep_Trfase_small"/>
</dbReference>
<name>A0A4P8YJD7_9ENTR</name>
<dbReference type="Pfam" id="PF02347">
    <property type="entry name" value="GDC-P"/>
    <property type="match status" value="2"/>
</dbReference>
<evidence type="ECO:0000256" key="1">
    <source>
        <dbReference type="ARBA" id="ARBA00001933"/>
    </source>
</evidence>
<evidence type="ECO:0000256" key="5">
    <source>
        <dbReference type="ARBA" id="ARBA00022898"/>
    </source>
</evidence>
<feature type="domain" description="Glycine cleavage system P-protein N-terminal" evidence="10">
    <location>
        <begin position="16"/>
        <end position="442"/>
    </location>
</feature>
<evidence type="ECO:0000256" key="2">
    <source>
        <dbReference type="ARBA" id="ARBA00003788"/>
    </source>
</evidence>
<evidence type="ECO:0000259" key="10">
    <source>
        <dbReference type="Pfam" id="PF02347"/>
    </source>
</evidence>
<comment type="catalytic activity">
    <reaction evidence="7 8">
        <text>N(6)-[(R)-lipoyl]-L-lysyl-[glycine-cleavage complex H protein] + glycine + H(+) = N(6)-[(R)-S(8)-aminomethyldihydrolipoyl]-L-lysyl-[glycine-cleavage complex H protein] + CO2</text>
        <dbReference type="Rhea" id="RHEA:24304"/>
        <dbReference type="Rhea" id="RHEA-COMP:10494"/>
        <dbReference type="Rhea" id="RHEA-COMP:10495"/>
        <dbReference type="ChEBI" id="CHEBI:15378"/>
        <dbReference type="ChEBI" id="CHEBI:16526"/>
        <dbReference type="ChEBI" id="CHEBI:57305"/>
        <dbReference type="ChEBI" id="CHEBI:83099"/>
        <dbReference type="ChEBI" id="CHEBI:83143"/>
        <dbReference type="EC" id="1.4.4.2"/>
    </reaction>
</comment>
<reference evidence="12 13" key="1">
    <citation type="submission" date="2019-05" db="EMBL/GenBank/DDBJ databases">
        <title>Complete genome sequence of Izhakiella calystegiae KSNA2, an endophyte isolated from beach morning glory (Calystegia soldanella).</title>
        <authorList>
            <person name="Jiang L."/>
            <person name="Jeong J.C."/>
            <person name="Kim C.Y."/>
            <person name="Kim D.H."/>
            <person name="Kim S.W."/>
            <person name="Lee j."/>
        </authorList>
    </citation>
    <scope>NUCLEOTIDE SEQUENCE [LARGE SCALE GENOMIC DNA]</scope>
    <source>
        <strain evidence="12 13">KSNA2</strain>
    </source>
</reference>
<dbReference type="GO" id="GO:0016594">
    <property type="term" value="F:glycine binding"/>
    <property type="evidence" value="ECO:0007669"/>
    <property type="project" value="TreeGrafter"/>
</dbReference>
<dbReference type="Gene3D" id="3.40.640.10">
    <property type="entry name" value="Type I PLP-dependent aspartate aminotransferase-like (Major domain)"/>
    <property type="match status" value="2"/>
</dbReference>
<dbReference type="PANTHER" id="PTHR11773:SF13">
    <property type="entry name" value="GLYCINE DEHYDROGENASE (DECARBOXYLATING)"/>
    <property type="match status" value="1"/>
</dbReference>
<dbReference type="KEGG" id="izh:FEM41_15005"/>
<evidence type="ECO:0000256" key="7">
    <source>
        <dbReference type="ARBA" id="ARBA00049026"/>
    </source>
</evidence>
<feature type="modified residue" description="N6-(pyridoxal phosphate)lysine" evidence="8 9">
    <location>
        <position position="710"/>
    </location>
</feature>
<dbReference type="NCBIfam" id="NF003346">
    <property type="entry name" value="PRK04366.1"/>
    <property type="match status" value="1"/>
</dbReference>
<organism evidence="12 13">
    <name type="scientific">Jejubacter calystegiae</name>
    <dbReference type="NCBI Taxonomy" id="2579935"/>
    <lineage>
        <taxon>Bacteria</taxon>
        <taxon>Pseudomonadati</taxon>
        <taxon>Pseudomonadota</taxon>
        <taxon>Gammaproteobacteria</taxon>
        <taxon>Enterobacterales</taxon>
        <taxon>Enterobacteriaceae</taxon>
        <taxon>Jejubacter</taxon>
    </lineage>
</organism>
<dbReference type="CDD" id="cd00613">
    <property type="entry name" value="GDC-P"/>
    <property type="match status" value="2"/>
</dbReference>
<dbReference type="GO" id="GO:0004375">
    <property type="term" value="F:glycine dehydrogenase (decarboxylating) activity"/>
    <property type="evidence" value="ECO:0007669"/>
    <property type="project" value="UniProtKB-EC"/>
</dbReference>
<dbReference type="PANTHER" id="PTHR11773">
    <property type="entry name" value="GLYCINE DEHYDROGENASE, DECARBOXYLATING"/>
    <property type="match status" value="1"/>
</dbReference>
<comment type="subunit">
    <text evidence="4 8">The glycine cleavage system is composed of four proteins: P, T, L and H.</text>
</comment>
<dbReference type="NCBIfam" id="TIGR00461">
    <property type="entry name" value="gcvP"/>
    <property type="match status" value="1"/>
</dbReference>
<evidence type="ECO:0000256" key="4">
    <source>
        <dbReference type="ARBA" id="ARBA00011690"/>
    </source>
</evidence>
<keyword evidence="5 8" id="KW-0663">Pyridoxal phosphate</keyword>
<accession>A0A4P8YJD7</accession>
<dbReference type="SUPFAM" id="SSF53383">
    <property type="entry name" value="PLP-dependent transferases"/>
    <property type="match status" value="2"/>
</dbReference>
<feature type="domain" description="Glycine dehydrogenase C-terminal" evidence="11">
    <location>
        <begin position="783"/>
        <end position="904"/>
    </location>
</feature>
<keyword evidence="13" id="KW-1185">Reference proteome</keyword>
<dbReference type="GO" id="GO:0005960">
    <property type="term" value="C:glycine cleavage complex"/>
    <property type="evidence" value="ECO:0007669"/>
    <property type="project" value="TreeGrafter"/>
</dbReference>
<dbReference type="HAMAP" id="MF_00711">
    <property type="entry name" value="GcvP"/>
    <property type="match status" value="1"/>
</dbReference>
<evidence type="ECO:0000256" key="9">
    <source>
        <dbReference type="PIRSR" id="PIRSR603437-50"/>
    </source>
</evidence>
<dbReference type="Pfam" id="PF21478">
    <property type="entry name" value="GcvP2_C"/>
    <property type="match status" value="1"/>
</dbReference>
<evidence type="ECO:0000313" key="13">
    <source>
        <dbReference type="Proteomes" id="UP000302163"/>
    </source>
</evidence>
<comment type="similarity">
    <text evidence="3 8">Belongs to the GcvP family.</text>
</comment>
<dbReference type="InterPro" id="IPR015424">
    <property type="entry name" value="PyrdxlP-dep_Trfase"/>
</dbReference>
<gene>
    <name evidence="8 12" type="primary">gcvP</name>
    <name evidence="12" type="ORF">FEM41_15005</name>
</gene>
<evidence type="ECO:0000313" key="12">
    <source>
        <dbReference type="EMBL" id="QCT20861.1"/>
    </source>
</evidence>
<feature type="domain" description="Glycine cleavage system P-protein N-terminal" evidence="10">
    <location>
        <begin position="615"/>
        <end position="741"/>
    </location>
</feature>
<evidence type="ECO:0000259" key="11">
    <source>
        <dbReference type="Pfam" id="PF21478"/>
    </source>
</evidence>
<protein>
    <recommendedName>
        <fullName evidence="8">Glycine dehydrogenase (decarboxylating)</fullName>
        <ecNumber evidence="8">1.4.4.2</ecNumber>
    </recommendedName>
    <alternativeName>
        <fullName evidence="8">Glycine cleavage system P-protein</fullName>
    </alternativeName>
    <alternativeName>
        <fullName evidence="8">Glycine decarboxylase</fullName>
    </alternativeName>
    <alternativeName>
        <fullName evidence="8">Glycine dehydrogenase (aminomethyl-transferring)</fullName>
    </alternativeName>
</protein>
<dbReference type="EMBL" id="CP040428">
    <property type="protein sequence ID" value="QCT20861.1"/>
    <property type="molecule type" value="Genomic_DNA"/>
</dbReference>
<dbReference type="GO" id="GO:0005829">
    <property type="term" value="C:cytosol"/>
    <property type="evidence" value="ECO:0007669"/>
    <property type="project" value="TreeGrafter"/>
</dbReference>